<dbReference type="Gene3D" id="3.80.10.10">
    <property type="entry name" value="Ribonuclease Inhibitor"/>
    <property type="match status" value="1"/>
</dbReference>
<evidence type="ECO:0000256" key="4">
    <source>
        <dbReference type="ARBA" id="ARBA00022840"/>
    </source>
</evidence>
<feature type="domain" description="NB-ARC" evidence="6">
    <location>
        <begin position="210"/>
        <end position="262"/>
    </location>
</feature>
<evidence type="ECO:0000313" key="8">
    <source>
        <dbReference type="Proteomes" id="UP000467840"/>
    </source>
</evidence>
<dbReference type="GO" id="GO:0043531">
    <property type="term" value="F:ADP binding"/>
    <property type="evidence" value="ECO:0007669"/>
    <property type="project" value="InterPro"/>
</dbReference>
<evidence type="ECO:0000256" key="2">
    <source>
        <dbReference type="ARBA" id="ARBA00022741"/>
    </source>
</evidence>
<dbReference type="EMBL" id="JAAGAX010000010">
    <property type="protein sequence ID" value="KAF2301198.1"/>
    <property type="molecule type" value="Genomic_DNA"/>
</dbReference>
<feature type="coiled-coil region" evidence="5">
    <location>
        <begin position="31"/>
        <end position="58"/>
    </location>
</feature>
<dbReference type="SUPFAM" id="SSF52540">
    <property type="entry name" value="P-loop containing nucleoside triphosphate hydrolases"/>
    <property type="match status" value="1"/>
</dbReference>
<dbReference type="AlphaFoldDB" id="A0A6A6LLP9"/>
<accession>A0A6A6LLP9</accession>
<dbReference type="PANTHER" id="PTHR33463:SF220">
    <property type="entry name" value="NB-ARC DOMAIN-CONTAINING PROTEIN"/>
    <property type="match status" value="1"/>
</dbReference>
<keyword evidence="4" id="KW-0067">ATP-binding</keyword>
<evidence type="ECO:0000313" key="7">
    <source>
        <dbReference type="EMBL" id="KAF2301198.1"/>
    </source>
</evidence>
<comment type="similarity">
    <text evidence="1">Belongs to the disease resistance NB-LRR family.</text>
</comment>
<dbReference type="PRINTS" id="PR00364">
    <property type="entry name" value="DISEASERSIST"/>
</dbReference>
<gene>
    <name evidence="7" type="ORF">GH714_020772</name>
</gene>
<organism evidence="7 8">
    <name type="scientific">Hevea brasiliensis</name>
    <name type="common">Para rubber tree</name>
    <name type="synonym">Siphonia brasiliensis</name>
    <dbReference type="NCBI Taxonomy" id="3981"/>
    <lineage>
        <taxon>Eukaryota</taxon>
        <taxon>Viridiplantae</taxon>
        <taxon>Streptophyta</taxon>
        <taxon>Embryophyta</taxon>
        <taxon>Tracheophyta</taxon>
        <taxon>Spermatophyta</taxon>
        <taxon>Magnoliopsida</taxon>
        <taxon>eudicotyledons</taxon>
        <taxon>Gunneridae</taxon>
        <taxon>Pentapetalae</taxon>
        <taxon>rosids</taxon>
        <taxon>fabids</taxon>
        <taxon>Malpighiales</taxon>
        <taxon>Euphorbiaceae</taxon>
        <taxon>Crotonoideae</taxon>
        <taxon>Micrandreae</taxon>
        <taxon>Hevea</taxon>
    </lineage>
</organism>
<keyword evidence="8" id="KW-1185">Reference proteome</keyword>
<dbReference type="GO" id="GO:0005524">
    <property type="term" value="F:ATP binding"/>
    <property type="evidence" value="ECO:0007669"/>
    <property type="project" value="UniProtKB-KW"/>
</dbReference>
<evidence type="ECO:0000256" key="5">
    <source>
        <dbReference type="SAM" id="Coils"/>
    </source>
</evidence>
<reference evidence="7 8" key="1">
    <citation type="journal article" date="2020" name="Mol. Plant">
        <title>The Chromosome-Based Rubber Tree Genome Provides New Insights into Spurge Genome Evolution and Rubber Biosynthesis.</title>
        <authorList>
            <person name="Liu J."/>
            <person name="Shi C."/>
            <person name="Shi C.C."/>
            <person name="Li W."/>
            <person name="Zhang Q.J."/>
            <person name="Zhang Y."/>
            <person name="Li K."/>
            <person name="Lu H.F."/>
            <person name="Shi C."/>
            <person name="Zhu S.T."/>
            <person name="Xiao Z.Y."/>
            <person name="Nan H."/>
            <person name="Yue Y."/>
            <person name="Zhu X.G."/>
            <person name="Wu Y."/>
            <person name="Hong X.N."/>
            <person name="Fan G.Y."/>
            <person name="Tong Y."/>
            <person name="Zhang D."/>
            <person name="Mao C.L."/>
            <person name="Liu Y.L."/>
            <person name="Hao S.J."/>
            <person name="Liu W.Q."/>
            <person name="Lv M.Q."/>
            <person name="Zhang H.B."/>
            <person name="Liu Y."/>
            <person name="Hu-Tang G.R."/>
            <person name="Wang J.P."/>
            <person name="Wang J.H."/>
            <person name="Sun Y.H."/>
            <person name="Ni S.B."/>
            <person name="Chen W.B."/>
            <person name="Zhang X.C."/>
            <person name="Jiao Y.N."/>
            <person name="Eichler E.E."/>
            <person name="Li G.H."/>
            <person name="Liu X."/>
            <person name="Gao L.Z."/>
        </authorList>
    </citation>
    <scope>NUCLEOTIDE SEQUENCE [LARGE SCALE GENOMIC DNA]</scope>
    <source>
        <strain evidence="8">cv. GT1</strain>
        <tissue evidence="7">Leaf</tissue>
    </source>
</reference>
<dbReference type="InterPro" id="IPR050905">
    <property type="entry name" value="Plant_NBS-LRR"/>
</dbReference>
<dbReference type="SUPFAM" id="SSF52058">
    <property type="entry name" value="L domain-like"/>
    <property type="match status" value="1"/>
</dbReference>
<name>A0A6A6LLP9_HEVBR</name>
<evidence type="ECO:0000259" key="6">
    <source>
        <dbReference type="Pfam" id="PF00931"/>
    </source>
</evidence>
<keyword evidence="2" id="KW-0547">Nucleotide-binding</keyword>
<proteinExistence type="inferred from homology"/>
<keyword evidence="3" id="KW-0611">Plant defense</keyword>
<dbReference type="GO" id="GO:0006952">
    <property type="term" value="P:defense response"/>
    <property type="evidence" value="ECO:0007669"/>
    <property type="project" value="UniProtKB-KW"/>
</dbReference>
<feature type="domain" description="NB-ARC" evidence="6">
    <location>
        <begin position="266"/>
        <end position="321"/>
    </location>
</feature>
<protein>
    <recommendedName>
        <fullName evidence="6">NB-ARC domain-containing protein</fullName>
    </recommendedName>
</protein>
<dbReference type="Proteomes" id="UP000467840">
    <property type="component" value="Chromosome 4"/>
</dbReference>
<dbReference type="InterPro" id="IPR032675">
    <property type="entry name" value="LRR_dom_sf"/>
</dbReference>
<dbReference type="InterPro" id="IPR027417">
    <property type="entry name" value="P-loop_NTPase"/>
</dbReference>
<sequence>MGNMFQIQCGDALIGRCWDCITGQAFYVCQLQDNLKALNTASDQLRDLRNDVMRMIINEQRPQTVQLDQVGGWLSRVDAVIAEAPAFQLQDDLEALKTARQELWALKEDVKRKVALEEGQQKKALQQVQLWLTMAEVMVTEAEELERDGPQQIQKLLVGDISNYMFVGRVAKKLEDLIALKAKGDFKELVERTLPDPVVVRNYKPTVGTETTLGEAWSCLMEDEVGIVGIYGMGGVGKTTLLTQINNMFATTPNNFDLVIWAVRVDLGEIGVALPTRQNKSKIVFTTRSRRVGRQMDAEKMIKVKPLEWEKAWALFQLKVGCIDPNFLPLAQDVAKKCRGLPIALITIGHAMASRNTVEEWKHALEVLRSSASSSQGMEDEISKLSKMLADYWIYENFCSRNEAYSIIGSLVGGSQLIEVPDVGEWEGSRRMSLMANSFKGIHIFPRCPDLFTLFLSANHGLCEINDNFFQFMDALTVLDLSSTGINELPMGISKLNSLQYLNLSRTCIKQLPVGISKLNSLQYLNLSRTCVKQLPLS</sequence>
<dbReference type="Pfam" id="PF13855">
    <property type="entry name" value="LRR_8"/>
    <property type="match status" value="1"/>
</dbReference>
<dbReference type="PANTHER" id="PTHR33463">
    <property type="entry name" value="NB-ARC DOMAIN-CONTAINING PROTEIN-RELATED"/>
    <property type="match status" value="1"/>
</dbReference>
<evidence type="ECO:0000256" key="3">
    <source>
        <dbReference type="ARBA" id="ARBA00022821"/>
    </source>
</evidence>
<evidence type="ECO:0000256" key="1">
    <source>
        <dbReference type="ARBA" id="ARBA00008894"/>
    </source>
</evidence>
<dbReference type="FunFam" id="1.10.8.430:FF:000003">
    <property type="entry name" value="Probable disease resistance protein At5g66910"/>
    <property type="match status" value="1"/>
</dbReference>
<dbReference type="InterPro" id="IPR042197">
    <property type="entry name" value="Apaf_helical"/>
</dbReference>
<dbReference type="InterPro" id="IPR002182">
    <property type="entry name" value="NB-ARC"/>
</dbReference>
<dbReference type="Gene3D" id="3.40.50.300">
    <property type="entry name" value="P-loop containing nucleotide triphosphate hydrolases"/>
    <property type="match status" value="1"/>
</dbReference>
<keyword evidence="5" id="KW-0175">Coiled coil</keyword>
<comment type="caution">
    <text evidence="7">The sequence shown here is derived from an EMBL/GenBank/DDBJ whole genome shotgun (WGS) entry which is preliminary data.</text>
</comment>
<dbReference type="InterPro" id="IPR001611">
    <property type="entry name" value="Leu-rich_rpt"/>
</dbReference>
<dbReference type="Pfam" id="PF00931">
    <property type="entry name" value="NB-ARC"/>
    <property type="match status" value="2"/>
</dbReference>
<dbReference type="Gene3D" id="1.10.8.430">
    <property type="entry name" value="Helical domain of apoptotic protease-activating factors"/>
    <property type="match status" value="1"/>
</dbReference>